<dbReference type="Proteomes" id="UP001317742">
    <property type="component" value="Chromosome"/>
</dbReference>
<protein>
    <submittedName>
        <fullName evidence="1">LPS biosynthesis protein PseA</fullName>
    </submittedName>
</protein>
<dbReference type="EMBL" id="AP026709">
    <property type="protein sequence ID" value="BDQ38080.1"/>
    <property type="molecule type" value="Genomic_DNA"/>
</dbReference>
<evidence type="ECO:0000313" key="1">
    <source>
        <dbReference type="EMBL" id="BDQ38080.1"/>
    </source>
</evidence>
<dbReference type="InterPro" id="IPR020022">
    <property type="entry name" value="N-acetyl_sugar_amidoTrfase"/>
</dbReference>
<reference evidence="1 2" key="1">
    <citation type="submission" date="2022-08" db="EMBL/GenBank/DDBJ databases">
        <title>Genome Sequence of the sulphate-reducing bacterium, Pseudodesulfovibrio sp. SYK.</title>
        <authorList>
            <person name="Kondo R."/>
            <person name="Kataoka T."/>
        </authorList>
    </citation>
    <scope>NUCLEOTIDE SEQUENCE [LARGE SCALE GENOMIC DNA]</scope>
    <source>
        <strain evidence="1 2">SYK</strain>
    </source>
</reference>
<dbReference type="RefSeq" id="WP_281760586.1">
    <property type="nucleotide sequence ID" value="NZ_AP026709.1"/>
</dbReference>
<accession>A0ABN6S828</accession>
<gene>
    <name evidence="1" type="ORF">SYK_24400</name>
</gene>
<dbReference type="NCBIfam" id="TIGR03573">
    <property type="entry name" value="WbuX"/>
    <property type="match status" value="1"/>
</dbReference>
<evidence type="ECO:0000313" key="2">
    <source>
        <dbReference type="Proteomes" id="UP001317742"/>
    </source>
</evidence>
<keyword evidence="2" id="KW-1185">Reference proteome</keyword>
<sequence length="404" mass="46957">MKKALYGLPEEVRFCTRCVISNQRPGSVVEFKNTGKEPKPTIKFDDEGVCSACRFAEIKENKIDWDLRKKELLELCDWHRSKDGSYDCVVPGSGGKDSVFTAHVLREQYGMNPLTVTWAPHIYTEVGWRNMQNWMRCGFDNMLFTPDAKVHRLLTRLAFENLCHPFQPFIIGQRLIGPRIAALYGIPLIFYGENQAEYGNDIEANDKPTMDPQFFMEEPDLDSLVLGGVLARELVDRYGISINDLNPYLPVQPDRLKKINAEMHYLSYYIKWDPQENYYYASEHCDFEANTMRTEGSYSKYSSIDDRIDPLHYFTTLAKFGIGRATYDAAQEIRNGKITREEGVSLVHRYDTEFPSKDFREITEYMGITEDRFWEVIDAARSPHLWEKVDGDWKLRHQVQNLSI</sequence>
<organism evidence="1 2">
    <name type="scientific">Pseudodesulfovibrio nedwellii</name>
    <dbReference type="NCBI Taxonomy" id="2973072"/>
    <lineage>
        <taxon>Bacteria</taxon>
        <taxon>Pseudomonadati</taxon>
        <taxon>Thermodesulfobacteriota</taxon>
        <taxon>Desulfovibrionia</taxon>
        <taxon>Desulfovibrionales</taxon>
        <taxon>Desulfovibrionaceae</taxon>
    </lineage>
</organism>
<name>A0ABN6S828_9BACT</name>
<proteinExistence type="predicted"/>
<dbReference type="SUPFAM" id="SSF52402">
    <property type="entry name" value="Adenine nucleotide alpha hydrolases-like"/>
    <property type="match status" value="1"/>
</dbReference>